<dbReference type="GO" id="GO:0003677">
    <property type="term" value="F:DNA binding"/>
    <property type="evidence" value="ECO:0007669"/>
    <property type="project" value="UniProtKB-KW"/>
</dbReference>
<dbReference type="GO" id="GO:0004190">
    <property type="term" value="F:aspartic-type endopeptidase activity"/>
    <property type="evidence" value="ECO:0007669"/>
    <property type="project" value="UniProtKB-KW"/>
</dbReference>
<evidence type="ECO:0000256" key="12">
    <source>
        <dbReference type="ARBA" id="ARBA00022908"/>
    </source>
</evidence>
<dbReference type="PROSITE" id="PS00598">
    <property type="entry name" value="CHROMO_1"/>
    <property type="match status" value="1"/>
</dbReference>
<evidence type="ECO:0000256" key="9">
    <source>
        <dbReference type="ARBA" id="ARBA00022801"/>
    </source>
</evidence>
<dbReference type="FunFam" id="1.10.340.70:FF:000001">
    <property type="entry name" value="Retrovirus-related Pol polyprotein from transposon gypsy-like Protein"/>
    <property type="match status" value="1"/>
</dbReference>
<evidence type="ECO:0000256" key="8">
    <source>
        <dbReference type="ARBA" id="ARBA00022759"/>
    </source>
</evidence>
<keyword evidence="6" id="KW-0479">Metal-binding</keyword>
<dbReference type="InterPro" id="IPR036397">
    <property type="entry name" value="RNaseH_sf"/>
</dbReference>
<evidence type="ECO:0000313" key="23">
    <source>
        <dbReference type="Proteomes" id="UP000288805"/>
    </source>
</evidence>
<dbReference type="InterPro" id="IPR016197">
    <property type="entry name" value="Chromo-like_dom_sf"/>
</dbReference>
<dbReference type="InterPro" id="IPR043502">
    <property type="entry name" value="DNA/RNA_pol_sf"/>
</dbReference>
<evidence type="ECO:0000259" key="21">
    <source>
        <dbReference type="PROSITE" id="PS50994"/>
    </source>
</evidence>
<dbReference type="GO" id="GO:0046872">
    <property type="term" value="F:metal ion binding"/>
    <property type="evidence" value="ECO:0007669"/>
    <property type="project" value="UniProtKB-KW"/>
</dbReference>
<dbReference type="GO" id="GO:0003723">
    <property type="term" value="F:RNA binding"/>
    <property type="evidence" value="ECO:0007669"/>
    <property type="project" value="UniProtKB-KW"/>
</dbReference>
<dbReference type="EMBL" id="QGNW01000170">
    <property type="protein sequence ID" value="RVW88843.1"/>
    <property type="molecule type" value="Genomic_DNA"/>
</dbReference>
<comment type="subcellular location">
    <subcellularLocation>
        <location evidence="1">Nucleus</location>
    </subcellularLocation>
</comment>
<dbReference type="InterPro" id="IPR000477">
    <property type="entry name" value="RT_dom"/>
</dbReference>
<organism evidence="22 23">
    <name type="scientific">Vitis vinifera</name>
    <name type="common">Grape</name>
    <dbReference type="NCBI Taxonomy" id="29760"/>
    <lineage>
        <taxon>Eukaryota</taxon>
        <taxon>Viridiplantae</taxon>
        <taxon>Streptophyta</taxon>
        <taxon>Embryophyta</taxon>
        <taxon>Tracheophyta</taxon>
        <taxon>Spermatophyta</taxon>
        <taxon>Magnoliopsida</taxon>
        <taxon>eudicotyledons</taxon>
        <taxon>Gunneridae</taxon>
        <taxon>Pentapetalae</taxon>
        <taxon>rosids</taxon>
        <taxon>Vitales</taxon>
        <taxon>Vitaceae</taxon>
        <taxon>Viteae</taxon>
        <taxon>Vitis</taxon>
    </lineage>
</organism>
<dbReference type="InterPro" id="IPR000953">
    <property type="entry name" value="Chromo/chromo_shadow_dom"/>
</dbReference>
<dbReference type="InterPro" id="IPR021109">
    <property type="entry name" value="Peptidase_aspartic_dom_sf"/>
</dbReference>
<keyword evidence="11" id="KW-0694">RNA-binding</keyword>
<dbReference type="Pfam" id="PF24626">
    <property type="entry name" value="SH3_Tf2-1"/>
    <property type="match status" value="1"/>
</dbReference>
<dbReference type="AlphaFoldDB" id="A0A438HWJ9"/>
<dbReference type="GO" id="GO:0006310">
    <property type="term" value="P:DNA recombination"/>
    <property type="evidence" value="ECO:0007669"/>
    <property type="project" value="UniProtKB-KW"/>
</dbReference>
<dbReference type="Pfam" id="PF17921">
    <property type="entry name" value="Integrase_H2C2"/>
    <property type="match status" value="1"/>
</dbReference>
<evidence type="ECO:0000256" key="19">
    <source>
        <dbReference type="SAM" id="MobiDB-lite"/>
    </source>
</evidence>
<keyword evidence="2" id="KW-0645">Protease</keyword>
<dbReference type="PANTHER" id="PTHR37984">
    <property type="entry name" value="PROTEIN CBG26694"/>
    <property type="match status" value="1"/>
</dbReference>
<keyword evidence="15" id="KW-0238">DNA-binding</keyword>
<keyword evidence="9" id="KW-0378">Hydrolase</keyword>
<keyword evidence="10" id="KW-0460">Magnesium</keyword>
<evidence type="ECO:0000256" key="6">
    <source>
        <dbReference type="ARBA" id="ARBA00022723"/>
    </source>
</evidence>
<dbReference type="GO" id="GO:0015074">
    <property type="term" value="P:DNA integration"/>
    <property type="evidence" value="ECO:0007669"/>
    <property type="project" value="UniProtKB-KW"/>
</dbReference>
<keyword evidence="17" id="KW-0539">Nucleus</keyword>
<keyword evidence="7" id="KW-0064">Aspartyl protease</keyword>
<dbReference type="InterPro" id="IPR023780">
    <property type="entry name" value="Chromo_domain"/>
</dbReference>
<keyword evidence="5" id="KW-0540">Nuclease</keyword>
<dbReference type="GO" id="GO:0003964">
    <property type="term" value="F:RNA-directed DNA polymerase activity"/>
    <property type="evidence" value="ECO:0007669"/>
    <property type="project" value="UniProtKB-KW"/>
</dbReference>
<evidence type="ECO:0000256" key="11">
    <source>
        <dbReference type="ARBA" id="ARBA00022884"/>
    </source>
</evidence>
<gene>
    <name evidence="22" type="primary">Tf2-12_61</name>
    <name evidence="22" type="ORF">CK203_034712</name>
</gene>
<dbReference type="FunFam" id="3.30.70.270:FF:000026">
    <property type="entry name" value="Transposon Ty3-G Gag-Pol polyprotein"/>
    <property type="match status" value="1"/>
</dbReference>
<dbReference type="GO" id="GO:0004519">
    <property type="term" value="F:endonuclease activity"/>
    <property type="evidence" value="ECO:0007669"/>
    <property type="project" value="UniProtKB-KW"/>
</dbReference>
<keyword evidence="8" id="KW-0255">Endonuclease</keyword>
<dbReference type="InterPro" id="IPR041577">
    <property type="entry name" value="RT_RNaseH_2"/>
</dbReference>
<dbReference type="SUPFAM" id="SSF50630">
    <property type="entry name" value="Acid proteases"/>
    <property type="match status" value="1"/>
</dbReference>
<evidence type="ECO:0000256" key="1">
    <source>
        <dbReference type="ARBA" id="ARBA00004123"/>
    </source>
</evidence>
<name>A0A438HWJ9_VITVI</name>
<feature type="compositionally biased region" description="Basic and acidic residues" evidence="19">
    <location>
        <begin position="8"/>
        <end position="17"/>
    </location>
</feature>
<dbReference type="InterPro" id="IPR023779">
    <property type="entry name" value="Chromodomain_CS"/>
</dbReference>
<evidence type="ECO:0000256" key="3">
    <source>
        <dbReference type="ARBA" id="ARBA00022679"/>
    </source>
</evidence>
<comment type="caution">
    <text evidence="22">The sequence shown here is derived from an EMBL/GenBank/DDBJ whole genome shotgun (WGS) entry which is preliminary data.</text>
</comment>
<dbReference type="PROSITE" id="PS50013">
    <property type="entry name" value="CHROMO_2"/>
    <property type="match status" value="1"/>
</dbReference>
<dbReference type="Gene3D" id="3.30.70.270">
    <property type="match status" value="3"/>
</dbReference>
<evidence type="ECO:0000259" key="20">
    <source>
        <dbReference type="PROSITE" id="PS50013"/>
    </source>
</evidence>
<dbReference type="PROSITE" id="PS50994">
    <property type="entry name" value="INTEGRASE"/>
    <property type="match status" value="1"/>
</dbReference>
<dbReference type="Pfam" id="PF17919">
    <property type="entry name" value="RT_RNaseH_2"/>
    <property type="match status" value="1"/>
</dbReference>
<dbReference type="Pfam" id="PF00385">
    <property type="entry name" value="Chromo"/>
    <property type="match status" value="1"/>
</dbReference>
<dbReference type="Pfam" id="PF13975">
    <property type="entry name" value="gag-asp_proteas"/>
    <property type="match status" value="1"/>
</dbReference>
<dbReference type="Pfam" id="PF00078">
    <property type="entry name" value="RVT_1"/>
    <property type="match status" value="1"/>
</dbReference>
<evidence type="ECO:0000256" key="2">
    <source>
        <dbReference type="ARBA" id="ARBA00022670"/>
    </source>
</evidence>
<accession>A0A438HWJ9</accession>
<evidence type="ECO:0000256" key="4">
    <source>
        <dbReference type="ARBA" id="ARBA00022695"/>
    </source>
</evidence>
<keyword evidence="12" id="KW-0229">DNA integration</keyword>
<sequence length="1172" mass="133661">MAVAESLVDYKRGDSSKPKPPSKGNQAKGGGDKRSQGHTPKEGSSKGPSGKDGKGKDKRKEFTPRTNCFLCDGPHWARDCPKRKALNAMIEEKEQEGDAKMGSLQLLNALKAKPMPKMPQSKGLMYVEALVNGKATKALVDTGATHNFVSEDEARRLELQASKEGGWLKAVNSAAKPSHGVARGVTMHIGSWKGRVDFTVAPMDDFKMVLGMDFLQKVKAVPLPFLRSMAILEEEKPCMVPTVTEGTPKTPMLSAMQVKKGLKREEVTYLATLKEEKDDGSGEPMLKEIKGVLDEFKDVMPPELPKRLPPRREEDHKIELELGAKPPAMRPYRMAPPELEELRRQLKELLDAGFIQPSKAPYGAPVLFQKKHDGSLQMCIDYRALNKVTVKNKYPIPLIADLFDQLGRARYFTKLDLRYGSYEFLVMSFGLTNAPATFCTLMNKIFHPYLDKFVVVYLDDIVIYSNTLKEHVEHLRKEVSFLGHRIRDGKLMMDDSKVKAIQEWDPPTKVPQLRSFLGLVNYYRRFIKGYSARAAPLTDLLKKNKAWEWDERCQQAFEDLKKAVTEELVLALPDHTKVFEVHTDASDFAIGGVLMHERHPIAFESRKLNDVERRYTVQEKEMTAIVHCLRTWRHYLLGSHFIVKTNNVATSYFQTQKKLSPKQARWQDFLAEFDYTLEYKPGSANHVADALSRKAELASITSQPQGDIMDLLREGLQHDPVAKSLIALAHEEKTKRRNVIKECHDTKWAGHPGQRRTMALLESAYYWPQIRDEVEAYVRTCLVCQQDKVEQRQPRGLLEPLPVAERPWDNVTMDFIIGLPKSEDNGSIIVVVDRFSKYATFIAAPTACTAEETTRLFLKHVVKYWGLPKFIISDRDPRFTGKFWTELFKLMGSELHFSTSFHPQTDGQTERVNALLELYLRHFVSANQRDWAKLLDITQFSYNLQRSEATNKSPFELATGQQPLTPHTLTIGYTGRSPAAFKIAKGWHEQADIARSYLDKAAKKMKKWADKKRRHTEYKVGDMVLVKLLPQQFKSLRPVHKGLVRRYEGPFPILGKVGKVSYKVELPPRLKIHPVFHVSYLKPYHEDKDDPSRGLSKRAPTTIVTSYDKEVEHIIADRIIRRRGVPPATEYLVKWKGLPESEASWEPANALWQFQEQIERFRAEDTTRTSAA</sequence>
<reference evidence="22 23" key="1">
    <citation type="journal article" date="2018" name="PLoS Genet.">
        <title>Population sequencing reveals clonal diversity and ancestral inbreeding in the grapevine cultivar Chardonnay.</title>
        <authorList>
            <person name="Roach M.J."/>
            <person name="Johnson D.L."/>
            <person name="Bohlmann J."/>
            <person name="van Vuuren H.J."/>
            <person name="Jones S.J."/>
            <person name="Pretorius I.S."/>
            <person name="Schmidt S.A."/>
            <person name="Borneman A.R."/>
        </authorList>
    </citation>
    <scope>NUCLEOTIDE SEQUENCE [LARGE SCALE GENOMIC DNA]</scope>
    <source>
        <strain evidence="23">cv. Chardonnay</strain>
        <tissue evidence="22">Leaf</tissue>
    </source>
</reference>
<dbReference type="SUPFAM" id="SSF53098">
    <property type="entry name" value="Ribonuclease H-like"/>
    <property type="match status" value="1"/>
</dbReference>
<dbReference type="InterPro" id="IPR050951">
    <property type="entry name" value="Retrovirus_Pol_polyprotein"/>
</dbReference>
<dbReference type="CDD" id="cd09274">
    <property type="entry name" value="RNase_HI_RT_Ty3"/>
    <property type="match status" value="1"/>
</dbReference>
<dbReference type="InterPro" id="IPR001584">
    <property type="entry name" value="Integrase_cat-core"/>
</dbReference>
<dbReference type="CDD" id="cd00303">
    <property type="entry name" value="retropepsin_like"/>
    <property type="match status" value="1"/>
</dbReference>
<dbReference type="GO" id="GO:0005634">
    <property type="term" value="C:nucleus"/>
    <property type="evidence" value="ECO:0007669"/>
    <property type="project" value="UniProtKB-SubCell"/>
</dbReference>
<dbReference type="PANTHER" id="PTHR37984:SF5">
    <property type="entry name" value="PROTEIN NYNRIN-LIKE"/>
    <property type="match status" value="1"/>
</dbReference>
<dbReference type="GO" id="GO:0006508">
    <property type="term" value="P:proteolysis"/>
    <property type="evidence" value="ECO:0007669"/>
    <property type="project" value="UniProtKB-KW"/>
</dbReference>
<keyword evidence="3" id="KW-0808">Transferase</keyword>
<dbReference type="Gene3D" id="2.40.70.10">
    <property type="entry name" value="Acid Proteases"/>
    <property type="match status" value="1"/>
</dbReference>
<dbReference type="SUPFAM" id="SSF54160">
    <property type="entry name" value="Chromo domain-like"/>
    <property type="match status" value="1"/>
</dbReference>
<dbReference type="CDD" id="cd01647">
    <property type="entry name" value="RT_LTR"/>
    <property type="match status" value="1"/>
</dbReference>
<dbReference type="GO" id="GO:0003887">
    <property type="term" value="F:DNA-directed DNA polymerase activity"/>
    <property type="evidence" value="ECO:0007669"/>
    <property type="project" value="UniProtKB-KW"/>
</dbReference>
<dbReference type="Gene3D" id="1.10.340.70">
    <property type="match status" value="1"/>
</dbReference>
<evidence type="ECO:0000256" key="15">
    <source>
        <dbReference type="ARBA" id="ARBA00023125"/>
    </source>
</evidence>
<evidence type="ECO:0000256" key="5">
    <source>
        <dbReference type="ARBA" id="ARBA00022722"/>
    </source>
</evidence>
<dbReference type="InterPro" id="IPR001969">
    <property type="entry name" value="Aspartic_peptidase_AS"/>
</dbReference>
<keyword evidence="18" id="KW-0511">Multifunctional enzyme</keyword>
<feature type="domain" description="Chromo" evidence="20">
    <location>
        <begin position="1109"/>
        <end position="1172"/>
    </location>
</feature>
<dbReference type="InterPro" id="IPR041588">
    <property type="entry name" value="Integrase_H2C2"/>
</dbReference>
<dbReference type="Gene3D" id="3.10.10.10">
    <property type="entry name" value="HIV Type 1 Reverse Transcriptase, subunit A, domain 1"/>
    <property type="match status" value="2"/>
</dbReference>
<evidence type="ECO:0000256" key="7">
    <source>
        <dbReference type="ARBA" id="ARBA00022750"/>
    </source>
</evidence>
<protein>
    <submittedName>
        <fullName evidence="22">Transposon Tf2-12 polyprotein</fullName>
    </submittedName>
</protein>
<dbReference type="InterPro" id="IPR043128">
    <property type="entry name" value="Rev_trsase/Diguanyl_cyclase"/>
</dbReference>
<keyword evidence="4" id="KW-0548">Nucleotidyltransferase</keyword>
<evidence type="ECO:0000256" key="14">
    <source>
        <dbReference type="ARBA" id="ARBA00022932"/>
    </source>
</evidence>
<dbReference type="Gene3D" id="2.40.50.40">
    <property type="match status" value="1"/>
</dbReference>
<proteinExistence type="predicted"/>
<dbReference type="SUPFAM" id="SSF56672">
    <property type="entry name" value="DNA/RNA polymerases"/>
    <property type="match status" value="1"/>
</dbReference>
<keyword evidence="14" id="KW-0239">DNA-directed DNA polymerase</keyword>
<dbReference type="InterPro" id="IPR012337">
    <property type="entry name" value="RNaseH-like_sf"/>
</dbReference>
<evidence type="ECO:0000256" key="18">
    <source>
        <dbReference type="ARBA" id="ARBA00023268"/>
    </source>
</evidence>
<feature type="region of interest" description="Disordered" evidence="19">
    <location>
        <begin position="1"/>
        <end position="65"/>
    </location>
</feature>
<dbReference type="InterPro" id="IPR056924">
    <property type="entry name" value="SH3_Tf2-1"/>
</dbReference>
<evidence type="ECO:0000256" key="13">
    <source>
        <dbReference type="ARBA" id="ARBA00022918"/>
    </source>
</evidence>
<evidence type="ECO:0000256" key="16">
    <source>
        <dbReference type="ARBA" id="ARBA00023172"/>
    </source>
</evidence>
<dbReference type="Gene3D" id="3.30.420.10">
    <property type="entry name" value="Ribonuclease H-like superfamily/Ribonuclease H"/>
    <property type="match status" value="1"/>
</dbReference>
<evidence type="ECO:0000256" key="10">
    <source>
        <dbReference type="ARBA" id="ARBA00022842"/>
    </source>
</evidence>
<feature type="compositionally biased region" description="Basic and acidic residues" evidence="19">
    <location>
        <begin position="30"/>
        <end position="63"/>
    </location>
</feature>
<dbReference type="FunFam" id="3.30.70.270:FF:000003">
    <property type="entry name" value="Transposon Ty3-G Gag-Pol polyprotein"/>
    <property type="match status" value="1"/>
</dbReference>
<evidence type="ECO:0000313" key="22">
    <source>
        <dbReference type="EMBL" id="RVW88843.1"/>
    </source>
</evidence>
<keyword evidence="13" id="KW-0695">RNA-directed DNA polymerase</keyword>
<dbReference type="SMART" id="SM00298">
    <property type="entry name" value="CHROMO"/>
    <property type="match status" value="1"/>
</dbReference>
<feature type="domain" description="Integrase catalytic" evidence="21">
    <location>
        <begin position="803"/>
        <end position="962"/>
    </location>
</feature>
<dbReference type="Proteomes" id="UP000288805">
    <property type="component" value="Unassembled WGS sequence"/>
</dbReference>
<keyword evidence="16" id="KW-0233">DNA recombination</keyword>
<dbReference type="PROSITE" id="PS00141">
    <property type="entry name" value="ASP_PROTEASE"/>
    <property type="match status" value="1"/>
</dbReference>
<evidence type="ECO:0000256" key="17">
    <source>
        <dbReference type="ARBA" id="ARBA00023242"/>
    </source>
</evidence>